<keyword evidence="4" id="KW-1185">Reference proteome</keyword>
<evidence type="ECO:0000313" key="3">
    <source>
        <dbReference type="EMBL" id="VVD74165.1"/>
    </source>
</evidence>
<feature type="domain" description="SHOCT" evidence="2">
    <location>
        <begin position="56"/>
        <end position="82"/>
    </location>
</feature>
<protein>
    <recommendedName>
        <fullName evidence="2">SHOCT domain-containing protein</fullName>
    </recommendedName>
</protein>
<gene>
    <name evidence="3" type="ORF">PTE31013_00780</name>
</gene>
<dbReference type="EMBL" id="CABPRU010000001">
    <property type="protein sequence ID" value="VVD74165.1"/>
    <property type="molecule type" value="Genomic_DNA"/>
</dbReference>
<dbReference type="InterPro" id="IPR018649">
    <property type="entry name" value="SHOCT"/>
</dbReference>
<organism evidence="3 4">
    <name type="scientific">Pandoraea terrigena</name>
    <dbReference type="NCBI Taxonomy" id="2508292"/>
    <lineage>
        <taxon>Bacteria</taxon>
        <taxon>Pseudomonadati</taxon>
        <taxon>Pseudomonadota</taxon>
        <taxon>Betaproteobacteria</taxon>
        <taxon>Burkholderiales</taxon>
        <taxon>Burkholderiaceae</taxon>
        <taxon>Pandoraea</taxon>
    </lineage>
</organism>
<reference evidence="3 4" key="1">
    <citation type="submission" date="2019-08" db="EMBL/GenBank/DDBJ databases">
        <authorList>
            <person name="Peeters C."/>
        </authorList>
    </citation>
    <scope>NUCLEOTIDE SEQUENCE [LARGE SCALE GENOMIC DNA]</scope>
    <source>
        <strain evidence="3 4">LMG 31013</strain>
    </source>
</reference>
<name>A0A5E4SFT3_9BURK</name>
<dbReference type="Proteomes" id="UP000334380">
    <property type="component" value="Unassembled WGS sequence"/>
</dbReference>
<dbReference type="AlphaFoldDB" id="A0A5E4SFT3"/>
<keyword evidence="1" id="KW-1133">Transmembrane helix</keyword>
<sequence length="84" mass="9538">MMWFNQPGGFGYGYGMMGGFGWLFMFLVVVGVIALVVVLRGRSRDDGRKRSTPGIDALDILDARYARGEIDSEEYKKRRADLER</sequence>
<dbReference type="RefSeq" id="WP_246173877.1">
    <property type="nucleotide sequence ID" value="NZ_CABPRU010000001.1"/>
</dbReference>
<proteinExistence type="predicted"/>
<accession>A0A5E4SFT3</accession>
<dbReference type="Pfam" id="PF09851">
    <property type="entry name" value="SHOCT"/>
    <property type="match status" value="1"/>
</dbReference>
<keyword evidence="1" id="KW-0472">Membrane</keyword>
<keyword evidence="1" id="KW-0812">Transmembrane</keyword>
<evidence type="ECO:0000313" key="4">
    <source>
        <dbReference type="Proteomes" id="UP000334380"/>
    </source>
</evidence>
<feature type="transmembrane region" description="Helical" evidence="1">
    <location>
        <begin position="20"/>
        <end position="39"/>
    </location>
</feature>
<evidence type="ECO:0000259" key="2">
    <source>
        <dbReference type="Pfam" id="PF09851"/>
    </source>
</evidence>
<evidence type="ECO:0000256" key="1">
    <source>
        <dbReference type="SAM" id="Phobius"/>
    </source>
</evidence>